<accession>A0A6M3JML2</accession>
<dbReference type="SUPFAM" id="SSF53448">
    <property type="entry name" value="Nucleotide-diphospho-sugar transferases"/>
    <property type="match status" value="1"/>
</dbReference>
<dbReference type="AlphaFoldDB" id="A0A6M3JML2"/>
<protein>
    <recommendedName>
        <fullName evidence="2">Glycosyltransferase 2-like domain-containing protein</fullName>
    </recommendedName>
</protein>
<evidence type="ECO:0008006" key="2">
    <source>
        <dbReference type="Google" id="ProtNLM"/>
    </source>
</evidence>
<gene>
    <name evidence="1" type="ORF">MM415A03240_0005</name>
</gene>
<evidence type="ECO:0000313" key="1">
    <source>
        <dbReference type="EMBL" id="QJA71374.1"/>
    </source>
</evidence>
<dbReference type="InterPro" id="IPR029044">
    <property type="entry name" value="Nucleotide-diphossugar_trans"/>
</dbReference>
<organism evidence="1">
    <name type="scientific">viral metagenome</name>
    <dbReference type="NCBI Taxonomy" id="1070528"/>
    <lineage>
        <taxon>unclassified sequences</taxon>
        <taxon>metagenomes</taxon>
        <taxon>organismal metagenomes</taxon>
    </lineage>
</organism>
<sequence>MGIVGCICAFESEATIGRTIKSLDGVVDRIILVDGSWEGFADYPCSKDQTITIAYNATVPTIVVKNGTGKPYSSEMTKRNMYLAEGLVDSGEWLLIIDDDEYVTQGGPQLRKYLLSSECQSQHHSVVVWKRNTHDPDSWLRMGEYVRLFRYIPKMHYGVNPWTIEIPNAPSLPIVSELTPIPLHIANDQETKGQKYLEMKDEARIKGCFGKVDVSPKVEKIVESNSAEKPKRKRGRPRKIQ</sequence>
<name>A0A6M3JML2_9ZZZZ</name>
<dbReference type="EMBL" id="MT141868">
    <property type="protein sequence ID" value="QJA71374.1"/>
    <property type="molecule type" value="Genomic_DNA"/>
</dbReference>
<reference evidence="1" key="1">
    <citation type="submission" date="2020-03" db="EMBL/GenBank/DDBJ databases">
        <title>The deep terrestrial virosphere.</title>
        <authorList>
            <person name="Holmfeldt K."/>
            <person name="Nilsson E."/>
            <person name="Simone D."/>
            <person name="Lopez-Fernandez M."/>
            <person name="Wu X."/>
            <person name="de Brujin I."/>
            <person name="Lundin D."/>
            <person name="Andersson A."/>
            <person name="Bertilsson S."/>
            <person name="Dopson M."/>
        </authorList>
    </citation>
    <scope>NUCLEOTIDE SEQUENCE</scope>
    <source>
        <strain evidence="1">MM415A03240</strain>
    </source>
</reference>
<dbReference type="Gene3D" id="3.90.550.10">
    <property type="entry name" value="Spore Coat Polysaccharide Biosynthesis Protein SpsA, Chain A"/>
    <property type="match status" value="1"/>
</dbReference>
<proteinExistence type="predicted"/>